<gene>
    <name evidence="1" type="ORF">IX38_08780</name>
</gene>
<dbReference type="AlphaFoldDB" id="A0A085ZTM1"/>
<dbReference type="EMBL" id="JPRO01000005">
    <property type="protein sequence ID" value="KFF07785.1"/>
    <property type="molecule type" value="Genomic_DNA"/>
</dbReference>
<dbReference type="Proteomes" id="UP000028703">
    <property type="component" value="Unassembled WGS sequence"/>
</dbReference>
<proteinExistence type="predicted"/>
<keyword evidence="2" id="KW-1185">Reference proteome</keyword>
<accession>A0A085ZTM1</accession>
<comment type="caution">
    <text evidence="1">The sequence shown here is derived from an EMBL/GenBank/DDBJ whole genome shotgun (WGS) entry which is preliminary data.</text>
</comment>
<organism evidence="1 2">
    <name type="scientific">Chryseobacterium luteum</name>
    <dbReference type="NCBI Taxonomy" id="421531"/>
    <lineage>
        <taxon>Bacteria</taxon>
        <taxon>Pseudomonadati</taxon>
        <taxon>Bacteroidota</taxon>
        <taxon>Flavobacteriia</taxon>
        <taxon>Flavobacteriales</taxon>
        <taxon>Weeksellaceae</taxon>
        <taxon>Chryseobacterium group</taxon>
        <taxon>Chryseobacterium</taxon>
    </lineage>
</organism>
<protein>
    <submittedName>
        <fullName evidence="1">Uncharacterized protein</fullName>
    </submittedName>
</protein>
<name>A0A085ZTM1_9FLAO</name>
<evidence type="ECO:0000313" key="1">
    <source>
        <dbReference type="EMBL" id="KFF07785.1"/>
    </source>
</evidence>
<evidence type="ECO:0000313" key="2">
    <source>
        <dbReference type="Proteomes" id="UP000028703"/>
    </source>
</evidence>
<reference evidence="1 2" key="1">
    <citation type="submission" date="2014-07" db="EMBL/GenBank/DDBJ databases">
        <title>Genome of Chryseobacterium luteum DSM 18605.</title>
        <authorList>
            <person name="Stropko S.J."/>
            <person name="Pipes S.E."/>
            <person name="Newman J.D."/>
        </authorList>
    </citation>
    <scope>NUCLEOTIDE SEQUENCE [LARGE SCALE GENOMIC DNA]</scope>
    <source>
        <strain evidence="1 2">DSM 18605</strain>
    </source>
</reference>
<sequence length="125" mass="14001">MACTASAQSIKSGDYAITVSNITTQLIPRESFGEKYNLTEYKGDYIIKKKGVKIAGQKFYAMKGINVVSVNISETEKLGNTATYTYKTKKLDCMGEEKNFEKIGDIDDIILNGILFYAELKFKEL</sequence>